<evidence type="ECO:0000313" key="6">
    <source>
        <dbReference type="Proteomes" id="UP000248975"/>
    </source>
</evidence>
<sequence length="303" mass="32537">MTVTILMATFNGAAYLPDQLDSLLAQSHGDWRLLASDDGSSDATANMLRAFGRAHPQHFAGLLQGPRRGSAANFLSLVCHPDLPPGPVAFCDQDDVWLRGKLARALRRIGAQPDDRPVIYAAESWLADDRLRLLRRSKAGASPGFANALVQNLCAGHTIVLNKAAVELARRAGNPPGIAFHDWWLYQLVTGAGGVCLLDPTPVALYRQHEANALGAPGGLAAMVRRADLTLGRNYAIWMGAHHQALAETGLMTPDAMAMLRPLTETPAVAGINRARLFRRIGLYRSGRFGTAALCCAAMFGRA</sequence>
<keyword evidence="3 5" id="KW-0808">Transferase</keyword>
<feature type="domain" description="Glycosyltransferase 2-like" evidence="4">
    <location>
        <begin position="4"/>
        <end position="114"/>
    </location>
</feature>
<comment type="similarity">
    <text evidence="1">Belongs to the glycosyltransferase 2 family.</text>
</comment>
<dbReference type="InterPro" id="IPR001173">
    <property type="entry name" value="Glyco_trans_2-like"/>
</dbReference>
<reference evidence="5 6" key="1">
    <citation type="submission" date="2017-08" db="EMBL/GenBank/DDBJ databases">
        <title>Infants hospitalized years apart are colonized by the same room-sourced microbial strains.</title>
        <authorList>
            <person name="Brooks B."/>
            <person name="Olm M.R."/>
            <person name="Firek B.A."/>
            <person name="Baker R."/>
            <person name="Thomas B.C."/>
            <person name="Morowitz M.J."/>
            <person name="Banfield J.F."/>
        </authorList>
    </citation>
    <scope>NUCLEOTIDE SEQUENCE [LARGE SCALE GENOMIC DNA]</scope>
    <source>
        <strain evidence="5">S2_003_000_R2_11</strain>
    </source>
</reference>
<comment type="caution">
    <text evidence="5">The sequence shown here is derived from an EMBL/GenBank/DDBJ whole genome shotgun (WGS) entry which is preliminary data.</text>
</comment>
<dbReference type="Proteomes" id="UP000248975">
    <property type="component" value="Unassembled WGS sequence"/>
</dbReference>
<dbReference type="EMBL" id="QFQS01000001">
    <property type="protein sequence ID" value="PZQ99897.1"/>
    <property type="molecule type" value="Genomic_DNA"/>
</dbReference>
<evidence type="ECO:0000256" key="3">
    <source>
        <dbReference type="ARBA" id="ARBA00022679"/>
    </source>
</evidence>
<dbReference type="AlphaFoldDB" id="A0A2W5TV18"/>
<accession>A0A2W5TV18</accession>
<evidence type="ECO:0000259" key="4">
    <source>
        <dbReference type="Pfam" id="PF00535"/>
    </source>
</evidence>
<dbReference type="SUPFAM" id="SSF53448">
    <property type="entry name" value="Nucleotide-diphospho-sugar transferases"/>
    <property type="match status" value="1"/>
</dbReference>
<dbReference type="InterPro" id="IPR050834">
    <property type="entry name" value="Glycosyltransf_2"/>
</dbReference>
<dbReference type="InterPro" id="IPR029044">
    <property type="entry name" value="Nucleotide-diphossugar_trans"/>
</dbReference>
<gene>
    <name evidence="5" type="ORF">DI533_04490</name>
</gene>
<proteinExistence type="inferred from homology"/>
<dbReference type="GO" id="GO:0016757">
    <property type="term" value="F:glycosyltransferase activity"/>
    <property type="evidence" value="ECO:0007669"/>
    <property type="project" value="UniProtKB-KW"/>
</dbReference>
<dbReference type="Gene3D" id="3.90.550.10">
    <property type="entry name" value="Spore Coat Polysaccharide Biosynthesis Protein SpsA, Chain A"/>
    <property type="match status" value="1"/>
</dbReference>
<protein>
    <submittedName>
        <fullName evidence="5">Glycosyl transferase</fullName>
    </submittedName>
</protein>
<dbReference type="PANTHER" id="PTHR43685:SF5">
    <property type="entry name" value="GLYCOSYLTRANSFERASE EPSE-RELATED"/>
    <property type="match status" value="1"/>
</dbReference>
<name>A0A2W5TV18_CERSP</name>
<evidence type="ECO:0000256" key="1">
    <source>
        <dbReference type="ARBA" id="ARBA00006739"/>
    </source>
</evidence>
<organism evidence="5 6">
    <name type="scientific">Cereibacter sphaeroides</name>
    <name type="common">Rhodobacter sphaeroides</name>
    <dbReference type="NCBI Taxonomy" id="1063"/>
    <lineage>
        <taxon>Bacteria</taxon>
        <taxon>Pseudomonadati</taxon>
        <taxon>Pseudomonadota</taxon>
        <taxon>Alphaproteobacteria</taxon>
        <taxon>Rhodobacterales</taxon>
        <taxon>Paracoccaceae</taxon>
        <taxon>Cereibacter</taxon>
    </lineage>
</organism>
<dbReference type="PANTHER" id="PTHR43685">
    <property type="entry name" value="GLYCOSYLTRANSFERASE"/>
    <property type="match status" value="1"/>
</dbReference>
<evidence type="ECO:0000256" key="2">
    <source>
        <dbReference type="ARBA" id="ARBA00022676"/>
    </source>
</evidence>
<dbReference type="Pfam" id="PF00535">
    <property type="entry name" value="Glycos_transf_2"/>
    <property type="match status" value="1"/>
</dbReference>
<evidence type="ECO:0000313" key="5">
    <source>
        <dbReference type="EMBL" id="PZQ99897.1"/>
    </source>
</evidence>
<keyword evidence="2" id="KW-0328">Glycosyltransferase</keyword>